<dbReference type="InterPro" id="IPR000504">
    <property type="entry name" value="RRM_dom"/>
</dbReference>
<accession>A0A6G3MF87</accession>
<dbReference type="EMBL" id="GHBP01001203">
    <property type="protein sequence ID" value="NDJ92643.1"/>
    <property type="molecule type" value="Transcribed_RNA"/>
</dbReference>
<dbReference type="GO" id="GO:0003723">
    <property type="term" value="F:RNA binding"/>
    <property type="evidence" value="ECO:0007669"/>
    <property type="project" value="UniProtKB-UniRule"/>
</dbReference>
<evidence type="ECO:0000256" key="1">
    <source>
        <dbReference type="PROSITE-ProRule" id="PRU00176"/>
    </source>
</evidence>
<dbReference type="SUPFAM" id="SSF54928">
    <property type="entry name" value="RNA-binding domain, RBD"/>
    <property type="match status" value="1"/>
</dbReference>
<evidence type="ECO:0000259" key="2">
    <source>
        <dbReference type="PROSITE" id="PS50102"/>
    </source>
</evidence>
<dbReference type="GO" id="GO:0032259">
    <property type="term" value="P:methylation"/>
    <property type="evidence" value="ECO:0007669"/>
    <property type="project" value="UniProtKB-KW"/>
</dbReference>
<dbReference type="CDD" id="cd00590">
    <property type="entry name" value="RRM_SF"/>
    <property type="match status" value="1"/>
</dbReference>
<keyword evidence="3" id="KW-0489">Methyltransferase</keyword>
<reference evidence="3" key="1">
    <citation type="submission" date="2018-11" db="EMBL/GenBank/DDBJ databases">
        <title>Henneguya salminicola genome and transcriptome.</title>
        <authorList>
            <person name="Yahalomi D."/>
            <person name="Atkinson S.D."/>
            <person name="Neuhof M."/>
            <person name="Chang E.S."/>
            <person name="Philippe H."/>
            <person name="Cartwright P."/>
            <person name="Bartholomew J.L."/>
            <person name="Huchon D."/>
        </authorList>
    </citation>
    <scope>NUCLEOTIDE SEQUENCE</scope>
    <source>
        <strain evidence="3">Hz1</strain>
        <tissue evidence="3">Whole</tissue>
    </source>
</reference>
<dbReference type="SMART" id="SM00360">
    <property type="entry name" value="RRM"/>
    <property type="match status" value="1"/>
</dbReference>
<protein>
    <submittedName>
        <fullName evidence="3">Histone-lysine N-methyltransferase SETD1A (Trinotate prediction)</fullName>
    </submittedName>
</protein>
<dbReference type="PROSITE" id="PS50102">
    <property type="entry name" value="RRM"/>
    <property type="match status" value="1"/>
</dbReference>
<name>A0A6G3MF87_HENSL</name>
<keyword evidence="1" id="KW-0694">RNA-binding</keyword>
<dbReference type="GO" id="GO:0008168">
    <property type="term" value="F:methyltransferase activity"/>
    <property type="evidence" value="ECO:0007669"/>
    <property type="project" value="UniProtKB-KW"/>
</dbReference>
<feature type="domain" description="RRM" evidence="2">
    <location>
        <begin position="77"/>
        <end position="153"/>
    </location>
</feature>
<keyword evidence="3" id="KW-0808">Transferase</keyword>
<dbReference type="Pfam" id="PF00076">
    <property type="entry name" value="RRM_1"/>
    <property type="match status" value="1"/>
</dbReference>
<organism evidence="3">
    <name type="scientific">Henneguya salminicola</name>
    <name type="common">Myxosporean</name>
    <dbReference type="NCBI Taxonomy" id="69463"/>
    <lineage>
        <taxon>Eukaryota</taxon>
        <taxon>Metazoa</taxon>
        <taxon>Cnidaria</taxon>
        <taxon>Myxozoa</taxon>
        <taxon>Myxosporea</taxon>
        <taxon>Bivalvulida</taxon>
        <taxon>Platysporina</taxon>
        <taxon>Myxobolidae</taxon>
        <taxon>Henneguya</taxon>
    </lineage>
</organism>
<evidence type="ECO:0000313" key="3">
    <source>
        <dbReference type="EMBL" id="NDJ92643.1"/>
    </source>
</evidence>
<dbReference type="Gene3D" id="3.30.70.330">
    <property type="match status" value="1"/>
</dbReference>
<sequence length="192" mass="22347">MSEHTSRPNYMLVVDPILTPSKPQKIYRINGKHIENKQVQVDVEDPRSRNALETREIDLKLVNFKDDSKTIYRHNKSKIMLINMDLNIDENYLRSIVSKYCSPTSIKILPEKLKNTCNAVIEFPDRRFAHVAMIKLDNVEIFGRKVRASYYTDEVDNRTIIKNCLQVNNKLISDFSNPIPNINQIPSLVLFI</sequence>
<dbReference type="InterPro" id="IPR035979">
    <property type="entry name" value="RBD_domain_sf"/>
</dbReference>
<dbReference type="InterPro" id="IPR012677">
    <property type="entry name" value="Nucleotide-bd_a/b_plait_sf"/>
</dbReference>
<dbReference type="AlphaFoldDB" id="A0A6G3MF87"/>
<proteinExistence type="predicted"/>